<feature type="region of interest" description="Disordered" evidence="1">
    <location>
        <begin position="121"/>
        <end position="186"/>
    </location>
</feature>
<dbReference type="AlphaFoldDB" id="A0AAW1JC69"/>
<protein>
    <submittedName>
        <fullName evidence="2">Uncharacterized protein</fullName>
    </submittedName>
</protein>
<reference evidence="2 3" key="1">
    <citation type="journal article" date="2024" name="BMC Genomics">
        <title>De novo assembly and annotation of Popillia japonica's genome with initial clues to its potential as an invasive pest.</title>
        <authorList>
            <person name="Cucini C."/>
            <person name="Boschi S."/>
            <person name="Funari R."/>
            <person name="Cardaioli E."/>
            <person name="Iannotti N."/>
            <person name="Marturano G."/>
            <person name="Paoli F."/>
            <person name="Bruttini M."/>
            <person name="Carapelli A."/>
            <person name="Frati F."/>
            <person name="Nardi F."/>
        </authorList>
    </citation>
    <scope>NUCLEOTIDE SEQUENCE [LARGE SCALE GENOMIC DNA]</scope>
    <source>
        <strain evidence="2">DMR45628</strain>
    </source>
</reference>
<proteinExistence type="predicted"/>
<organism evidence="2 3">
    <name type="scientific">Popillia japonica</name>
    <name type="common">Japanese beetle</name>
    <dbReference type="NCBI Taxonomy" id="7064"/>
    <lineage>
        <taxon>Eukaryota</taxon>
        <taxon>Metazoa</taxon>
        <taxon>Ecdysozoa</taxon>
        <taxon>Arthropoda</taxon>
        <taxon>Hexapoda</taxon>
        <taxon>Insecta</taxon>
        <taxon>Pterygota</taxon>
        <taxon>Neoptera</taxon>
        <taxon>Endopterygota</taxon>
        <taxon>Coleoptera</taxon>
        <taxon>Polyphaga</taxon>
        <taxon>Scarabaeiformia</taxon>
        <taxon>Scarabaeidae</taxon>
        <taxon>Rutelinae</taxon>
        <taxon>Popillia</taxon>
    </lineage>
</organism>
<comment type="caution">
    <text evidence="2">The sequence shown here is derived from an EMBL/GenBank/DDBJ whole genome shotgun (WGS) entry which is preliminary data.</text>
</comment>
<keyword evidence="3" id="KW-1185">Reference proteome</keyword>
<name>A0AAW1JC69_POPJA</name>
<feature type="compositionally biased region" description="Basic and acidic residues" evidence="1">
    <location>
        <begin position="121"/>
        <end position="145"/>
    </location>
</feature>
<evidence type="ECO:0000313" key="2">
    <source>
        <dbReference type="EMBL" id="KAK9700598.1"/>
    </source>
</evidence>
<accession>A0AAW1JC69</accession>
<evidence type="ECO:0000313" key="3">
    <source>
        <dbReference type="Proteomes" id="UP001458880"/>
    </source>
</evidence>
<feature type="compositionally biased region" description="Acidic residues" evidence="1">
    <location>
        <begin position="80"/>
        <end position="94"/>
    </location>
</feature>
<evidence type="ECO:0000256" key="1">
    <source>
        <dbReference type="SAM" id="MobiDB-lite"/>
    </source>
</evidence>
<feature type="compositionally biased region" description="Acidic residues" evidence="1">
    <location>
        <begin position="146"/>
        <end position="165"/>
    </location>
</feature>
<sequence length="186" mass="21485">MVRRILQGVVKVKEKEQDREKEDWKELKLNCGETESDVNLLDLLTEIPGCEAIDNDVTEWVNSDDLELEYTDDDIVDMVMQPEDDDAANEEDNTSDAADDKRVTAEEGFNVLDVSRKYVDHGKNHGKEYHPADPKDVEELQRMMFEDDEQDDLQDDFDDEEDTDGEYAVKSREEDSDTEQEASGRR</sequence>
<feature type="region of interest" description="Disordered" evidence="1">
    <location>
        <begin position="80"/>
        <end position="108"/>
    </location>
</feature>
<dbReference type="Proteomes" id="UP001458880">
    <property type="component" value="Unassembled WGS sequence"/>
</dbReference>
<dbReference type="EMBL" id="JASPKY010000434">
    <property type="protein sequence ID" value="KAK9700598.1"/>
    <property type="molecule type" value="Genomic_DNA"/>
</dbReference>
<gene>
    <name evidence="2" type="ORF">QE152_g31127</name>
</gene>